<dbReference type="GeneID" id="30964884"/>
<dbReference type="AlphaFoldDB" id="A0A1D2VRC2"/>
<keyword evidence="7" id="KW-1185">Reference proteome</keyword>
<dbReference type="InParanoid" id="A0A1D2VRC2"/>
<dbReference type="GO" id="GO:0030267">
    <property type="term" value="F:glyoxylate reductase (NADPH) activity"/>
    <property type="evidence" value="ECO:0007669"/>
    <property type="project" value="TreeGrafter"/>
</dbReference>
<protein>
    <recommendedName>
        <fullName evidence="8">Glyoxylate reductase</fullName>
    </recommendedName>
</protein>
<dbReference type="Proteomes" id="UP000095038">
    <property type="component" value="Unassembled WGS sequence"/>
</dbReference>
<dbReference type="InterPro" id="IPR050223">
    <property type="entry name" value="D-isomer_2-hydroxyacid_DH"/>
</dbReference>
<dbReference type="RefSeq" id="XP_020050435.1">
    <property type="nucleotide sequence ID" value="XM_020191248.1"/>
</dbReference>
<evidence type="ECO:0000313" key="6">
    <source>
        <dbReference type="EMBL" id="ODV64128.1"/>
    </source>
</evidence>
<dbReference type="InterPro" id="IPR036291">
    <property type="entry name" value="NAD(P)-bd_dom_sf"/>
</dbReference>
<evidence type="ECO:0000259" key="5">
    <source>
        <dbReference type="Pfam" id="PF02826"/>
    </source>
</evidence>
<keyword evidence="2 3" id="KW-0560">Oxidoreductase</keyword>
<name>A0A1D2VRC2_9ASCO</name>
<dbReference type="FunFam" id="3.40.50.720:FF:000026">
    <property type="entry name" value="Glyoxylate/hydroxypyruvate reductase B"/>
    <property type="match status" value="1"/>
</dbReference>
<evidence type="ECO:0008006" key="8">
    <source>
        <dbReference type="Google" id="ProtNLM"/>
    </source>
</evidence>
<evidence type="ECO:0000259" key="4">
    <source>
        <dbReference type="Pfam" id="PF00389"/>
    </source>
</evidence>
<dbReference type="PANTHER" id="PTHR10996:SF257">
    <property type="entry name" value="GLYOXYLATE REDUCTASE 1"/>
    <property type="match status" value="1"/>
</dbReference>
<dbReference type="Gene3D" id="3.40.50.720">
    <property type="entry name" value="NAD(P)-binding Rossmann-like Domain"/>
    <property type="match status" value="2"/>
</dbReference>
<dbReference type="Pfam" id="PF00389">
    <property type="entry name" value="2-Hacid_dh"/>
    <property type="match status" value="1"/>
</dbReference>
<dbReference type="InterPro" id="IPR006140">
    <property type="entry name" value="D-isomer_DH_NAD-bd"/>
</dbReference>
<dbReference type="SUPFAM" id="SSF52283">
    <property type="entry name" value="Formate/glycerate dehydrogenase catalytic domain-like"/>
    <property type="match status" value="1"/>
</dbReference>
<dbReference type="OrthoDB" id="9991913at2759"/>
<dbReference type="STRING" id="1344418.A0A1D2VRC2"/>
<dbReference type="Pfam" id="PF02826">
    <property type="entry name" value="2-Hacid_dh_C"/>
    <property type="match status" value="1"/>
</dbReference>
<evidence type="ECO:0000313" key="7">
    <source>
        <dbReference type="Proteomes" id="UP000095038"/>
    </source>
</evidence>
<dbReference type="InterPro" id="IPR006139">
    <property type="entry name" value="D-isomer_2_OHA_DH_cat_dom"/>
</dbReference>
<comment type="similarity">
    <text evidence="1 3">Belongs to the D-isomer specific 2-hydroxyacid dehydrogenase family.</text>
</comment>
<dbReference type="EMBL" id="KV454475">
    <property type="protein sequence ID" value="ODV64128.1"/>
    <property type="molecule type" value="Genomic_DNA"/>
</dbReference>
<dbReference type="InterPro" id="IPR029753">
    <property type="entry name" value="D-isomer_DH_CS"/>
</dbReference>
<reference evidence="7" key="1">
    <citation type="submission" date="2016-05" db="EMBL/GenBank/DDBJ databases">
        <title>Comparative genomics of biotechnologically important yeasts.</title>
        <authorList>
            <consortium name="DOE Joint Genome Institute"/>
            <person name="Riley R."/>
            <person name="Haridas S."/>
            <person name="Wolfe K.H."/>
            <person name="Lopes M.R."/>
            <person name="Hittinger C.T."/>
            <person name="Goker M."/>
            <person name="Salamov A."/>
            <person name="Wisecaver J."/>
            <person name="Long T.M."/>
            <person name="Aerts A.L."/>
            <person name="Barry K."/>
            <person name="Choi C."/>
            <person name="Clum A."/>
            <person name="Coughlan A.Y."/>
            <person name="Deshpande S."/>
            <person name="Douglass A.P."/>
            <person name="Hanson S.J."/>
            <person name="Klenk H.-P."/>
            <person name="Labutti K."/>
            <person name="Lapidus A."/>
            <person name="Lindquist E."/>
            <person name="Lipzen A."/>
            <person name="Meier-Kolthoff J.P."/>
            <person name="Ohm R.A."/>
            <person name="Otillar R.P."/>
            <person name="Pangilinan J."/>
            <person name="Peng Y."/>
            <person name="Rokas A."/>
            <person name="Rosa C.A."/>
            <person name="Scheuner C."/>
            <person name="Sibirny A.A."/>
            <person name="Slot J.C."/>
            <person name="Stielow J.B."/>
            <person name="Sun H."/>
            <person name="Kurtzman C.P."/>
            <person name="Blackwell M."/>
            <person name="Grigoriev I.V."/>
            <person name="Jeffries T.W."/>
        </authorList>
    </citation>
    <scope>NUCLEOTIDE SEQUENCE [LARGE SCALE GENOMIC DNA]</scope>
    <source>
        <strain evidence="7">DSM 1968</strain>
    </source>
</reference>
<feature type="domain" description="D-isomer specific 2-hydroxyacid dehydrogenase catalytic" evidence="4">
    <location>
        <begin position="44"/>
        <end position="334"/>
    </location>
</feature>
<evidence type="ECO:0000256" key="1">
    <source>
        <dbReference type="ARBA" id="ARBA00005854"/>
    </source>
</evidence>
<evidence type="ECO:0000256" key="3">
    <source>
        <dbReference type="RuleBase" id="RU003719"/>
    </source>
</evidence>
<dbReference type="PANTHER" id="PTHR10996">
    <property type="entry name" value="2-HYDROXYACID DEHYDROGENASE-RELATED"/>
    <property type="match status" value="1"/>
</dbReference>
<proteinExistence type="inferred from homology"/>
<dbReference type="PROSITE" id="PS00670">
    <property type="entry name" value="D_2_HYDROXYACID_DH_2"/>
    <property type="match status" value="1"/>
</dbReference>
<dbReference type="SUPFAM" id="SSF51735">
    <property type="entry name" value="NAD(P)-binding Rossmann-fold domains"/>
    <property type="match status" value="1"/>
</dbReference>
<sequence length="342" mass="39060">MTVTRFSIKKPVVLMYPPLEQAFDEYEDLEKSYNAVVLKIDAKNRQELIHDLKNKYKDYTINIVATSGPLYHHYGKFDREIIDLLPDLKAVCHNGAGYDPVDIDYLVQKNIPLSNVVGINDASTADTNLFLILATMRNYFLGNKNIKANKWRSGLPIGNNPKDKTLGILGMGGIGKDVNRRCKVLGFEKIIYYRRNQLPSEEEEGAEFVSLDQLLAQSDIISINLPLNASTHHFLDREQFEKMKDGVILVNTARGAVVNEVSLMEYLKNGKVKSYGSDVWENEPWHINEELIKMENVVATPHMGTWAKEVIYDYEAFQVKNIKHFIQHGKVLTIVPEQQQNF</sequence>
<organism evidence="6 7">
    <name type="scientific">Ascoidea rubescens DSM 1968</name>
    <dbReference type="NCBI Taxonomy" id="1344418"/>
    <lineage>
        <taxon>Eukaryota</taxon>
        <taxon>Fungi</taxon>
        <taxon>Dikarya</taxon>
        <taxon>Ascomycota</taxon>
        <taxon>Saccharomycotina</taxon>
        <taxon>Saccharomycetes</taxon>
        <taxon>Ascoideaceae</taxon>
        <taxon>Ascoidea</taxon>
    </lineage>
</organism>
<dbReference type="GO" id="GO:0016618">
    <property type="term" value="F:hydroxypyruvate reductase [NAD(P)H] activity"/>
    <property type="evidence" value="ECO:0007669"/>
    <property type="project" value="TreeGrafter"/>
</dbReference>
<dbReference type="GO" id="GO:0051287">
    <property type="term" value="F:NAD binding"/>
    <property type="evidence" value="ECO:0007669"/>
    <property type="project" value="InterPro"/>
</dbReference>
<accession>A0A1D2VRC2</accession>
<evidence type="ECO:0000256" key="2">
    <source>
        <dbReference type="ARBA" id="ARBA00023002"/>
    </source>
</evidence>
<dbReference type="CDD" id="cd12168">
    <property type="entry name" value="Mand_dh_like"/>
    <property type="match status" value="1"/>
</dbReference>
<gene>
    <name evidence="6" type="ORF">ASCRUDRAFT_6000</name>
</gene>
<dbReference type="GO" id="GO:0005829">
    <property type="term" value="C:cytosol"/>
    <property type="evidence" value="ECO:0007669"/>
    <property type="project" value="TreeGrafter"/>
</dbReference>
<dbReference type="PROSITE" id="PS00671">
    <property type="entry name" value="D_2_HYDROXYACID_DH_3"/>
    <property type="match status" value="1"/>
</dbReference>
<feature type="domain" description="D-isomer specific 2-hydroxyacid dehydrogenase NAD-binding" evidence="5">
    <location>
        <begin position="130"/>
        <end position="304"/>
    </location>
</feature>